<dbReference type="RefSeq" id="WP_090589557.1">
    <property type="nucleotide sequence ID" value="NZ_FNCS01000001.1"/>
</dbReference>
<evidence type="ECO:0000259" key="1">
    <source>
        <dbReference type="Pfam" id="PF07238"/>
    </source>
</evidence>
<gene>
    <name evidence="2" type="ORF">SAMN04487974_10191</name>
</gene>
<protein>
    <submittedName>
        <fullName evidence="2">PilZ domain-containing protein</fullName>
    </submittedName>
</protein>
<name>A0A1G7RS82_9HYPH</name>
<dbReference type="GO" id="GO:0035438">
    <property type="term" value="F:cyclic-di-GMP binding"/>
    <property type="evidence" value="ECO:0007669"/>
    <property type="project" value="InterPro"/>
</dbReference>
<evidence type="ECO:0000313" key="3">
    <source>
        <dbReference type="Proteomes" id="UP000199495"/>
    </source>
</evidence>
<sequence length="228" mass="25562">MATPAKSVADATFRSALDDSVRLLANMPGRYHLEKWKHVQDRKVSEFACRIQRISPAMMGLAAPVSGNVGDWVVTHFPEFGRLRGQVQRTLGFGFTMALELSEAEKQRLADKIVWLGKRKNFAVSDLRRHTRIYPRNPESTLVLADGRLVPCFVIDLSRSGAAVSADIEVKIGTPMALGSVVGRIVRTLEPGFAIQFVEMLPESELERRLIRTAAELLPELRERLHHH</sequence>
<organism evidence="2 3">
    <name type="scientific">Pelagibacterium luteolum</name>
    <dbReference type="NCBI Taxonomy" id="440168"/>
    <lineage>
        <taxon>Bacteria</taxon>
        <taxon>Pseudomonadati</taxon>
        <taxon>Pseudomonadota</taxon>
        <taxon>Alphaproteobacteria</taxon>
        <taxon>Hyphomicrobiales</taxon>
        <taxon>Devosiaceae</taxon>
        <taxon>Pelagibacterium</taxon>
    </lineage>
</organism>
<feature type="domain" description="PilZ" evidence="1">
    <location>
        <begin position="127"/>
        <end position="211"/>
    </location>
</feature>
<keyword evidence="3" id="KW-1185">Reference proteome</keyword>
<dbReference type="AlphaFoldDB" id="A0A1G7RS82"/>
<dbReference type="SUPFAM" id="SSF141371">
    <property type="entry name" value="PilZ domain-like"/>
    <property type="match status" value="1"/>
</dbReference>
<dbReference type="InterPro" id="IPR009875">
    <property type="entry name" value="PilZ_domain"/>
</dbReference>
<dbReference type="EMBL" id="FNCS01000001">
    <property type="protein sequence ID" value="SDG13626.1"/>
    <property type="molecule type" value="Genomic_DNA"/>
</dbReference>
<evidence type="ECO:0000313" key="2">
    <source>
        <dbReference type="EMBL" id="SDG13626.1"/>
    </source>
</evidence>
<dbReference type="Pfam" id="PF07238">
    <property type="entry name" value="PilZ"/>
    <property type="match status" value="1"/>
</dbReference>
<proteinExistence type="predicted"/>
<dbReference type="STRING" id="440168.SAMN04487974_10191"/>
<dbReference type="Proteomes" id="UP000199495">
    <property type="component" value="Unassembled WGS sequence"/>
</dbReference>
<reference evidence="2 3" key="1">
    <citation type="submission" date="2016-10" db="EMBL/GenBank/DDBJ databases">
        <authorList>
            <person name="de Groot N.N."/>
        </authorList>
    </citation>
    <scope>NUCLEOTIDE SEQUENCE [LARGE SCALE GENOMIC DNA]</scope>
    <source>
        <strain evidence="2 3">CGMCC 1.10267</strain>
    </source>
</reference>
<accession>A0A1G7RS82</accession>